<proteinExistence type="inferred from homology"/>
<dbReference type="InterPro" id="IPR054840">
    <property type="entry name" value="hydcarot_desat_CrtD"/>
</dbReference>
<dbReference type="SUPFAM" id="SSF51905">
    <property type="entry name" value="FAD/NAD(P)-binding domain"/>
    <property type="match status" value="1"/>
</dbReference>
<protein>
    <submittedName>
        <fullName evidence="7">Phytoene desaturase family protein</fullName>
        <ecNumber evidence="7">1.-.-.-</ecNumber>
    </submittedName>
</protein>
<dbReference type="PANTHER" id="PTHR43734:SF7">
    <property type="entry name" value="4,4'-DIAPONEUROSPORENE OXYGENASE"/>
    <property type="match status" value="1"/>
</dbReference>
<evidence type="ECO:0000259" key="6">
    <source>
        <dbReference type="Pfam" id="PF01593"/>
    </source>
</evidence>
<keyword evidence="4 5" id="KW-0560">Oxidoreductase</keyword>
<evidence type="ECO:0000256" key="3">
    <source>
        <dbReference type="ARBA" id="ARBA00022746"/>
    </source>
</evidence>
<dbReference type="InterPro" id="IPR002937">
    <property type="entry name" value="Amino_oxidase"/>
</dbReference>
<keyword evidence="3 5" id="KW-0125">Carotenoid biosynthesis</keyword>
<dbReference type="NCBIfam" id="NF042421">
    <property type="entry name" value="hydcarot_desat_CrtD"/>
    <property type="match status" value="1"/>
</dbReference>
<evidence type="ECO:0000256" key="4">
    <source>
        <dbReference type="ARBA" id="ARBA00023002"/>
    </source>
</evidence>
<evidence type="ECO:0000313" key="8">
    <source>
        <dbReference type="Proteomes" id="UP001206788"/>
    </source>
</evidence>
<dbReference type="InterPro" id="IPR036188">
    <property type="entry name" value="FAD/NAD-bd_sf"/>
</dbReference>
<dbReference type="EC" id="1.-.-.-" evidence="7"/>
<accession>A0ABT2G671</accession>
<evidence type="ECO:0000256" key="1">
    <source>
        <dbReference type="ARBA" id="ARBA00004829"/>
    </source>
</evidence>
<dbReference type="InterPro" id="IPR014105">
    <property type="entry name" value="Carotenoid/retinoid_OxRdtase"/>
</dbReference>
<gene>
    <name evidence="7" type="primary">crtI</name>
    <name evidence="7" type="ORF">NY014_10040</name>
</gene>
<comment type="caution">
    <text evidence="7">The sequence shown here is derived from an EMBL/GenBank/DDBJ whole genome shotgun (WGS) entry which is preliminary data.</text>
</comment>
<dbReference type="Pfam" id="PF01593">
    <property type="entry name" value="Amino_oxidase"/>
    <property type="match status" value="1"/>
</dbReference>
<name>A0ABT2G671_9BACT</name>
<dbReference type="NCBIfam" id="TIGR02734">
    <property type="entry name" value="crtI_fam"/>
    <property type="match status" value="1"/>
</dbReference>
<dbReference type="RefSeq" id="WP_259414456.1">
    <property type="nucleotide sequence ID" value="NZ_JANWGH010000002.1"/>
</dbReference>
<keyword evidence="8" id="KW-1185">Reference proteome</keyword>
<dbReference type="EMBL" id="JANWGH010000002">
    <property type="protein sequence ID" value="MCS5490772.1"/>
    <property type="molecule type" value="Genomic_DNA"/>
</dbReference>
<dbReference type="PANTHER" id="PTHR43734">
    <property type="entry name" value="PHYTOENE DESATURASE"/>
    <property type="match status" value="1"/>
</dbReference>
<comment type="pathway">
    <text evidence="1 5">Carotenoid biosynthesis.</text>
</comment>
<comment type="similarity">
    <text evidence="2 5">Belongs to the carotenoid/retinoid oxidoreductase family.</text>
</comment>
<evidence type="ECO:0000256" key="5">
    <source>
        <dbReference type="RuleBase" id="RU362075"/>
    </source>
</evidence>
<sequence length="491" mass="55349">MKKTAIIIGSGIAGIASSIRLAIKGYQVEVFEANAYPGGKLSEIQLGGYRFDAGPSLFTLPEQVEELFKLAGKDPQEHFDYEKLDVACHYFWEDGKKIKAWADINRFAEEVETKLGEPAQHIRQALKNSAYIYEHLAPLFMHRSLHQLSTWTNAQAIKSYLKMGKLGIFSTMNQANENQFQNPKLVQLFNRYATYNGSDPYQTPATLNIIPHLEFNIGAYFPKKGMHDITFSLYQLALDLGVKFHFNSKVEEILVEKGKAVGIQVNGKTHPADVVVNNMDMVNAYKTILRKQKQPEKLLSQPKSSSALIFYWGIKKNFPELGLHNILFSDHYQTEFEHIFKKGSIYHDPTVYINITSVCKPDDAPDGCMNWFTMINVPNNQGQDWDSLIAEARKNMIAKINRILKTDLESLIEVEDVLEPRSIEFKTSSANGALYGNSSNNRFAAFLRHANYSSDIKNLYFCGGSVHPGGGIPLSLLSAKIMSEMISKLKN</sequence>
<organism evidence="7 8">
    <name type="scientific">Algoriphagus limi</name>
    <dbReference type="NCBI Taxonomy" id="2975273"/>
    <lineage>
        <taxon>Bacteria</taxon>
        <taxon>Pseudomonadati</taxon>
        <taxon>Bacteroidota</taxon>
        <taxon>Cytophagia</taxon>
        <taxon>Cytophagales</taxon>
        <taxon>Cyclobacteriaceae</taxon>
        <taxon>Algoriphagus</taxon>
    </lineage>
</organism>
<dbReference type="Gene3D" id="3.50.50.60">
    <property type="entry name" value="FAD/NAD(P)-binding domain"/>
    <property type="match status" value="2"/>
</dbReference>
<dbReference type="GO" id="GO:0016491">
    <property type="term" value="F:oxidoreductase activity"/>
    <property type="evidence" value="ECO:0007669"/>
    <property type="project" value="UniProtKB-KW"/>
</dbReference>
<dbReference type="Proteomes" id="UP001206788">
    <property type="component" value="Unassembled WGS sequence"/>
</dbReference>
<evidence type="ECO:0000313" key="7">
    <source>
        <dbReference type="EMBL" id="MCS5490772.1"/>
    </source>
</evidence>
<feature type="domain" description="Amine oxidase" evidence="6">
    <location>
        <begin position="12"/>
        <end position="479"/>
    </location>
</feature>
<reference evidence="7 8" key="1">
    <citation type="submission" date="2022-08" db="EMBL/GenBank/DDBJ databases">
        <title>Algoriphagus sp. CAU 1643 isolated from mud.</title>
        <authorList>
            <person name="Kim W."/>
        </authorList>
    </citation>
    <scope>NUCLEOTIDE SEQUENCE [LARGE SCALE GENOMIC DNA]</scope>
    <source>
        <strain evidence="7 8">CAU 1643</strain>
    </source>
</reference>
<evidence type="ECO:0000256" key="2">
    <source>
        <dbReference type="ARBA" id="ARBA00006046"/>
    </source>
</evidence>